<feature type="region of interest" description="Disordered" evidence="2">
    <location>
        <begin position="541"/>
        <end position="567"/>
    </location>
</feature>
<feature type="region of interest" description="Disordered" evidence="2">
    <location>
        <begin position="221"/>
        <end position="403"/>
    </location>
</feature>
<keyword evidence="1" id="KW-0479">Metal-binding</keyword>
<feature type="compositionally biased region" description="Basic and acidic residues" evidence="2">
    <location>
        <begin position="271"/>
        <end position="283"/>
    </location>
</feature>
<dbReference type="InterPro" id="IPR036236">
    <property type="entry name" value="Znf_C2H2_sf"/>
</dbReference>
<dbReference type="Gene3D" id="3.30.160.60">
    <property type="entry name" value="Classic Zinc Finger"/>
    <property type="match status" value="5"/>
</dbReference>
<feature type="region of interest" description="Disordered" evidence="2">
    <location>
        <begin position="1567"/>
        <end position="1594"/>
    </location>
</feature>
<organism evidence="4 5">
    <name type="scientific">Tegillarca granosa</name>
    <name type="common">Malaysian cockle</name>
    <name type="synonym">Anadara granosa</name>
    <dbReference type="NCBI Taxonomy" id="220873"/>
    <lineage>
        <taxon>Eukaryota</taxon>
        <taxon>Metazoa</taxon>
        <taxon>Spiralia</taxon>
        <taxon>Lophotrochozoa</taxon>
        <taxon>Mollusca</taxon>
        <taxon>Bivalvia</taxon>
        <taxon>Autobranchia</taxon>
        <taxon>Pteriomorphia</taxon>
        <taxon>Arcoida</taxon>
        <taxon>Arcoidea</taxon>
        <taxon>Arcidae</taxon>
        <taxon>Tegillarca</taxon>
    </lineage>
</organism>
<feature type="compositionally biased region" description="Low complexity" evidence="2">
    <location>
        <begin position="1582"/>
        <end position="1594"/>
    </location>
</feature>
<protein>
    <recommendedName>
        <fullName evidence="3">C2H2-type domain-containing protein</fullName>
    </recommendedName>
</protein>
<feature type="domain" description="C2H2-type" evidence="3">
    <location>
        <begin position="1321"/>
        <end position="1349"/>
    </location>
</feature>
<feature type="compositionally biased region" description="Polar residues" evidence="2">
    <location>
        <begin position="1570"/>
        <end position="1581"/>
    </location>
</feature>
<feature type="domain" description="C2H2-type" evidence="3">
    <location>
        <begin position="1115"/>
        <end position="1143"/>
    </location>
</feature>
<evidence type="ECO:0000259" key="3">
    <source>
        <dbReference type="PROSITE" id="PS50157"/>
    </source>
</evidence>
<dbReference type="PANTHER" id="PTHR47222:SF5">
    <property type="entry name" value="LOW QUALITY PROTEIN: ZINC FINGER PROTEIN 532-LIKE"/>
    <property type="match status" value="1"/>
</dbReference>
<dbReference type="InterPro" id="IPR013087">
    <property type="entry name" value="Znf_C2H2_type"/>
</dbReference>
<feature type="compositionally biased region" description="Polar residues" evidence="2">
    <location>
        <begin position="224"/>
        <end position="235"/>
    </location>
</feature>
<proteinExistence type="predicted"/>
<feature type="compositionally biased region" description="Basic and acidic residues" evidence="2">
    <location>
        <begin position="176"/>
        <end position="185"/>
    </location>
</feature>
<keyword evidence="1" id="KW-0862">Zinc</keyword>
<dbReference type="PROSITE" id="PS00028">
    <property type="entry name" value="ZINC_FINGER_C2H2_1"/>
    <property type="match status" value="9"/>
</dbReference>
<feature type="domain" description="C2H2-type" evidence="3">
    <location>
        <begin position="1536"/>
        <end position="1558"/>
    </location>
</feature>
<dbReference type="Proteomes" id="UP001217089">
    <property type="component" value="Unassembled WGS sequence"/>
</dbReference>
<sequence>MNMLIIAILSDEVDGCGTVPLKTSLPEKEKIETSLEDMEPDILHTAENRNPGLLSLSNDPTLSGDGHVMNIETTENDTPDEEVPEKMNQSIVNDGLTDLKESANAVHINEPVVDENIDVAKNSETTSVPMEIDSESKELAVDKDPLTNYQVSEDEGLVTKQTDTGNSITDNLTKGDNSDAKISEKNEEDVSDKMETDETLKDCYKSKNDEDSEPGLVITEVRSETWSVEVQNSEVQETELSDNATKSDNEMNEKPESLQNEMTTSSALAEHVIESHDVTDSEKIATLQQKETENNDLQREEEKTESQLSDVPVIPSSQTSSETESHEEKEPKASSISAENEIKKSETNVRTVEPKTTSIPSYFDSSEASESDQSPRLVIAMPDPGVDSESTESPIKGKEDNSLTTSIETAPEVVDKAAPEGVVNTVDKRVDLDMLNPQNQNSEIVTEKEANMSMADTENVTENNDVQNYGNRSVLASRDTDQHHNQVSNNPALEKVRVKQEPLDCFIDCQAEEGGDILDILNAQNTKNSVVVTDKSNTVVHSGLSTNKPRRKTEPTDRGYGTQQGICGNSGNFNQSCDSNRNILNVRSLQSSSSLSKLSQQVADLPQAVRPAKLPASQNRMQTPVSTHVPNNARFQVPHSVTRMPVVLQVDTHSNSKKAYTLVPLSQAGAHPNTQQRILKKTVINDTMNKGQPLISKISHPVVPTSSTIVKKVPITAPAGSSIVNNPLSVVKHNIEPKKINLPTQKIDMPAMLQNNVRLAQSELPVTSINIDTVGLGKITELIARKNPIPNYKPPPVPENLKKVLGTRPTYVCYECGDTYALADSLVQHRGRYSMKIVFKCDDCNAEKTFFNKCQFLSHLRGHLNIDKTKAVPIHIKSDSIVISTLPEEYQKMMFKQTNINANKSPALNLEVLSRKRCRECGLQVDNKKFLEHYGQDKIDCDIYRNTCSQCHMRIPSVCALRGHRRIHRFQTPFVCPECGTDRFHCSPHEPFMNMWNDADFFSYHLRDVCFHLSRSLIIPCPKCNQDMTSVDMLKNHLMQNLEQYFKCQDCPMAFKSQETFKKHYEQHTVSTADKNRRHFKVIYRCHICDSVMDDPGVLQIHTNHHVLDKAIYKFKCLFCSKYFKDKEELSVHFHSQHDELRGTKDCTLCPKHFNRISEVVKHHLTDHTIVTSSVDTYKSCGDCGLMVKGADMSRHSLYNCVARKGPYYECKFCHKRMTSKQAHVAHLKTHSSEITFACNESSKKDFRSRTELMKYGEGCSLSPNVGRSAGNLDDMRPSNTNFHTNVGVHHCATENCQQSFVTLEELNQHRKNDHGLNLLFPCHLCGLTYENQASLHRHIRLTHEAKRHVYPCWICRNRKIKRAFSSAAMLEKHVTTRHRIPKDQLDYSQFVREYDNSDENEIGGSNFQEDLKRKQSRFESDSPVKRLRVEGENVFNCAKCVYSSEDRTVFLNHILTHKIEKYVQCLECGLSFAVLPALRKHLFMVHKIKDFDSYCQEKGIEQIKEEVLNDQDLVLTVQSDESEDVIVEDEFQNPLECRVCHKMFESENKVRAHMRTHGMAFIRSKRQAAKSSNAVPNGNESSDSSHSSYSTLS</sequence>
<name>A0ABQ9E316_TEGGR</name>
<feature type="region of interest" description="Disordered" evidence="2">
    <location>
        <begin position="153"/>
        <end position="198"/>
    </location>
</feature>
<feature type="domain" description="C2H2-type" evidence="3">
    <location>
        <begin position="1464"/>
        <end position="1487"/>
    </location>
</feature>
<evidence type="ECO:0000256" key="1">
    <source>
        <dbReference type="PROSITE-ProRule" id="PRU00042"/>
    </source>
</evidence>
<feature type="domain" description="C2H2-type" evidence="3">
    <location>
        <begin position="946"/>
        <end position="973"/>
    </location>
</feature>
<feature type="compositionally biased region" description="Polar residues" evidence="2">
    <location>
        <begin position="348"/>
        <end position="374"/>
    </location>
</feature>
<dbReference type="EMBL" id="JARBDR010000920">
    <property type="protein sequence ID" value="KAJ8299854.1"/>
    <property type="molecule type" value="Genomic_DNA"/>
</dbReference>
<feature type="domain" description="C2H2-type" evidence="3">
    <location>
        <begin position="1046"/>
        <end position="1073"/>
    </location>
</feature>
<dbReference type="SMART" id="SM00355">
    <property type="entry name" value="ZnF_C2H2"/>
    <property type="match status" value="15"/>
</dbReference>
<keyword evidence="5" id="KW-1185">Reference proteome</keyword>
<keyword evidence="1" id="KW-0863">Zinc-finger</keyword>
<feature type="compositionally biased region" description="Basic and acidic residues" evidence="2">
    <location>
        <begin position="323"/>
        <end position="332"/>
    </location>
</feature>
<feature type="compositionally biased region" description="Basic and acidic residues" evidence="2">
    <location>
        <begin position="290"/>
        <end position="305"/>
    </location>
</feature>
<dbReference type="InterPro" id="IPR045914">
    <property type="entry name" value="Zn532-like"/>
</dbReference>
<dbReference type="PANTHER" id="PTHR47222">
    <property type="entry name" value="ZINC FINGER PROTEIN 532-RELATED"/>
    <property type="match status" value="1"/>
</dbReference>
<feature type="compositionally biased region" description="Basic and acidic residues" evidence="2">
    <location>
        <begin position="245"/>
        <end position="256"/>
    </location>
</feature>
<dbReference type="Pfam" id="PF25412">
    <property type="entry name" value="zf-C2H2_ZNF592"/>
    <property type="match status" value="1"/>
</dbReference>
<gene>
    <name evidence="4" type="ORF">KUTeg_022601</name>
</gene>
<reference evidence="4 5" key="1">
    <citation type="submission" date="2022-12" db="EMBL/GenBank/DDBJ databases">
        <title>Chromosome-level genome of Tegillarca granosa.</title>
        <authorList>
            <person name="Kim J."/>
        </authorList>
    </citation>
    <scope>NUCLEOTIDE SEQUENCE [LARGE SCALE GENOMIC DNA]</scope>
    <source>
        <strain evidence="4">Teg-2019</strain>
        <tissue evidence="4">Adductor muscle</tissue>
    </source>
</reference>
<dbReference type="SUPFAM" id="SSF57667">
    <property type="entry name" value="beta-beta-alpha zinc fingers"/>
    <property type="match status" value="1"/>
</dbReference>
<feature type="compositionally biased region" description="Polar residues" evidence="2">
    <location>
        <begin position="257"/>
        <end position="267"/>
    </location>
</feature>
<feature type="domain" description="C2H2-type" evidence="3">
    <location>
        <begin position="1209"/>
        <end position="1236"/>
    </location>
</feature>
<dbReference type="Pfam" id="PF00096">
    <property type="entry name" value="zf-C2H2"/>
    <property type="match status" value="3"/>
</dbReference>
<dbReference type="PROSITE" id="PS50157">
    <property type="entry name" value="ZINC_FINGER_C2H2_2"/>
    <property type="match status" value="7"/>
</dbReference>
<accession>A0ABQ9E316</accession>
<feature type="compositionally biased region" description="Polar residues" evidence="2">
    <location>
        <begin position="159"/>
        <end position="175"/>
    </location>
</feature>
<evidence type="ECO:0000313" key="5">
    <source>
        <dbReference type="Proteomes" id="UP001217089"/>
    </source>
</evidence>
<evidence type="ECO:0000313" key="4">
    <source>
        <dbReference type="EMBL" id="KAJ8299854.1"/>
    </source>
</evidence>
<dbReference type="InterPro" id="IPR057356">
    <property type="entry name" value="Znf-C2H2_ZNF592"/>
</dbReference>
<evidence type="ECO:0000256" key="2">
    <source>
        <dbReference type="SAM" id="MobiDB-lite"/>
    </source>
</evidence>
<comment type="caution">
    <text evidence="4">The sequence shown here is derived from an EMBL/GenBank/DDBJ whole genome shotgun (WGS) entry which is preliminary data.</text>
</comment>